<accession>A0AAD8MBG2</accession>
<evidence type="ECO:0000313" key="10">
    <source>
        <dbReference type="Proteomes" id="UP001237642"/>
    </source>
</evidence>
<sequence>MHQNISSASFHKLQRHNFLISIAKTKTRDMELHTFTTHICLKFIVTLLFICCILKPTPTSATKVPKTYQTFIRTSCNTTTYPSLCYKSLLPYASSIKTDYIELCSTALSVTVKAAKNTSALVTDLAQQKGLTHDEASAIKDCIENIEDTVDELQQTIKAMANLEGSDRKFQLSNARTWASAAITDEDTCMDGFSGRHVSSGVKNKVKKSILAVTKLNSNALSLINRIY</sequence>
<keyword evidence="7" id="KW-0175">Coiled coil</keyword>
<dbReference type="Pfam" id="PF04043">
    <property type="entry name" value="PMEI"/>
    <property type="match status" value="1"/>
</dbReference>
<reference evidence="9" key="2">
    <citation type="submission" date="2023-05" db="EMBL/GenBank/DDBJ databases">
        <authorList>
            <person name="Schelkunov M.I."/>
        </authorList>
    </citation>
    <scope>NUCLEOTIDE SEQUENCE</scope>
    <source>
        <strain evidence="9">Hsosn_3</strain>
        <tissue evidence="9">Leaf</tissue>
    </source>
</reference>
<keyword evidence="2" id="KW-0052">Apoplast</keyword>
<dbReference type="Proteomes" id="UP001237642">
    <property type="component" value="Unassembled WGS sequence"/>
</dbReference>
<evidence type="ECO:0000256" key="5">
    <source>
        <dbReference type="ARBA" id="ARBA00023157"/>
    </source>
</evidence>
<dbReference type="InterPro" id="IPR035513">
    <property type="entry name" value="Invertase/methylesterase_inhib"/>
</dbReference>
<evidence type="ECO:0000256" key="2">
    <source>
        <dbReference type="ARBA" id="ARBA00022523"/>
    </source>
</evidence>
<comment type="caution">
    <text evidence="9">The sequence shown here is derived from an EMBL/GenBank/DDBJ whole genome shotgun (WGS) entry which is preliminary data.</text>
</comment>
<dbReference type="Gene3D" id="1.20.140.40">
    <property type="entry name" value="Invertase/pectin methylesterase inhibitor family protein"/>
    <property type="match status" value="1"/>
</dbReference>
<evidence type="ECO:0000313" key="9">
    <source>
        <dbReference type="EMBL" id="KAK1366664.1"/>
    </source>
</evidence>
<gene>
    <name evidence="9" type="ORF">POM88_042225</name>
</gene>
<evidence type="ECO:0000259" key="8">
    <source>
        <dbReference type="SMART" id="SM00856"/>
    </source>
</evidence>
<feature type="domain" description="Pectinesterase inhibitor" evidence="8">
    <location>
        <begin position="67"/>
        <end position="223"/>
    </location>
</feature>
<dbReference type="FunFam" id="1.20.140.40:FF:000006">
    <property type="entry name" value="Pectinesterase inhibitor 3"/>
    <property type="match status" value="1"/>
</dbReference>
<comment type="similarity">
    <text evidence="6">Belongs to the PMEI family.</text>
</comment>
<evidence type="ECO:0000256" key="7">
    <source>
        <dbReference type="SAM" id="Coils"/>
    </source>
</evidence>
<keyword evidence="10" id="KW-1185">Reference proteome</keyword>
<dbReference type="CDD" id="cd15798">
    <property type="entry name" value="PMEI-like_3"/>
    <property type="match status" value="1"/>
</dbReference>
<dbReference type="SMART" id="SM00856">
    <property type="entry name" value="PMEI"/>
    <property type="match status" value="1"/>
</dbReference>
<dbReference type="GO" id="GO:0004857">
    <property type="term" value="F:enzyme inhibitor activity"/>
    <property type="evidence" value="ECO:0007669"/>
    <property type="project" value="InterPro"/>
</dbReference>
<keyword evidence="3" id="KW-0964">Secreted</keyword>
<dbReference type="PANTHER" id="PTHR31080:SF15">
    <property type="entry name" value="INVERTASE"/>
    <property type="match status" value="1"/>
</dbReference>
<evidence type="ECO:0000256" key="4">
    <source>
        <dbReference type="ARBA" id="ARBA00022729"/>
    </source>
</evidence>
<keyword evidence="5" id="KW-1015">Disulfide bond</keyword>
<dbReference type="SUPFAM" id="SSF101148">
    <property type="entry name" value="Plant invertase/pectin methylesterase inhibitor"/>
    <property type="match status" value="1"/>
</dbReference>
<dbReference type="InterPro" id="IPR006501">
    <property type="entry name" value="Pectinesterase_inhib_dom"/>
</dbReference>
<comment type="subcellular location">
    <subcellularLocation>
        <location evidence="1">Secreted</location>
        <location evidence="1">Extracellular space</location>
        <location evidence="1">Apoplast</location>
    </subcellularLocation>
</comment>
<dbReference type="InterPro" id="IPR051955">
    <property type="entry name" value="PME_Inhibitor"/>
</dbReference>
<organism evidence="9 10">
    <name type="scientific">Heracleum sosnowskyi</name>
    <dbReference type="NCBI Taxonomy" id="360622"/>
    <lineage>
        <taxon>Eukaryota</taxon>
        <taxon>Viridiplantae</taxon>
        <taxon>Streptophyta</taxon>
        <taxon>Embryophyta</taxon>
        <taxon>Tracheophyta</taxon>
        <taxon>Spermatophyta</taxon>
        <taxon>Magnoliopsida</taxon>
        <taxon>eudicotyledons</taxon>
        <taxon>Gunneridae</taxon>
        <taxon>Pentapetalae</taxon>
        <taxon>asterids</taxon>
        <taxon>campanulids</taxon>
        <taxon>Apiales</taxon>
        <taxon>Apiaceae</taxon>
        <taxon>Apioideae</taxon>
        <taxon>apioid superclade</taxon>
        <taxon>Tordylieae</taxon>
        <taxon>Tordyliinae</taxon>
        <taxon>Heracleum</taxon>
    </lineage>
</organism>
<name>A0AAD8MBG2_9APIA</name>
<feature type="coiled-coil region" evidence="7">
    <location>
        <begin position="136"/>
        <end position="163"/>
    </location>
</feature>
<evidence type="ECO:0000256" key="6">
    <source>
        <dbReference type="ARBA" id="ARBA00038471"/>
    </source>
</evidence>
<dbReference type="NCBIfam" id="TIGR01614">
    <property type="entry name" value="PME_inhib"/>
    <property type="match status" value="1"/>
</dbReference>
<protein>
    <submittedName>
        <fullName evidence="9">PMEI domain-containing protein</fullName>
    </submittedName>
</protein>
<dbReference type="EMBL" id="JAUIZM010000009">
    <property type="protein sequence ID" value="KAK1366664.1"/>
    <property type="molecule type" value="Genomic_DNA"/>
</dbReference>
<evidence type="ECO:0000256" key="1">
    <source>
        <dbReference type="ARBA" id="ARBA00004271"/>
    </source>
</evidence>
<reference evidence="9" key="1">
    <citation type="submission" date="2023-02" db="EMBL/GenBank/DDBJ databases">
        <title>Genome of toxic invasive species Heracleum sosnowskyi carries increased number of genes despite the absence of recent whole-genome duplications.</title>
        <authorList>
            <person name="Schelkunov M."/>
            <person name="Shtratnikova V."/>
            <person name="Makarenko M."/>
            <person name="Klepikova A."/>
            <person name="Omelchenko D."/>
            <person name="Novikova G."/>
            <person name="Obukhova E."/>
            <person name="Bogdanov V."/>
            <person name="Penin A."/>
            <person name="Logacheva M."/>
        </authorList>
    </citation>
    <scope>NUCLEOTIDE SEQUENCE</scope>
    <source>
        <strain evidence="9">Hsosn_3</strain>
        <tissue evidence="9">Leaf</tissue>
    </source>
</reference>
<keyword evidence="4" id="KW-0732">Signal</keyword>
<dbReference type="PANTHER" id="PTHR31080">
    <property type="entry name" value="PECTINESTERASE INHIBITOR-LIKE"/>
    <property type="match status" value="1"/>
</dbReference>
<dbReference type="AlphaFoldDB" id="A0AAD8MBG2"/>
<dbReference type="GO" id="GO:0048046">
    <property type="term" value="C:apoplast"/>
    <property type="evidence" value="ECO:0007669"/>
    <property type="project" value="UniProtKB-SubCell"/>
</dbReference>
<proteinExistence type="inferred from homology"/>
<evidence type="ECO:0000256" key="3">
    <source>
        <dbReference type="ARBA" id="ARBA00022525"/>
    </source>
</evidence>